<dbReference type="GO" id="GO:0010420">
    <property type="term" value="F:polyprenyldihydroxybenzoate methyltransferase activity"/>
    <property type="evidence" value="ECO:0007669"/>
    <property type="project" value="TreeGrafter"/>
</dbReference>
<organism evidence="2 3">
    <name type="scientific">Mesorhizobium delmotii</name>
    <dbReference type="NCBI Taxonomy" id="1631247"/>
    <lineage>
        <taxon>Bacteria</taxon>
        <taxon>Pseudomonadati</taxon>
        <taxon>Pseudomonadota</taxon>
        <taxon>Alphaproteobacteria</taxon>
        <taxon>Hyphomicrobiales</taxon>
        <taxon>Phyllobacteriaceae</taxon>
        <taxon>Mesorhizobium</taxon>
    </lineage>
</organism>
<protein>
    <submittedName>
        <fullName evidence="2">Type 11 methyltransferase</fullName>
    </submittedName>
</protein>
<gene>
    <name evidence="2" type="ORF">BQ8482_850002</name>
</gene>
<dbReference type="RefSeq" id="WP_123151808.1">
    <property type="nucleotide sequence ID" value="NZ_FUIG01000098.1"/>
</dbReference>
<reference evidence="3" key="1">
    <citation type="submission" date="2016-12" db="EMBL/GenBank/DDBJ databases">
        <authorList>
            <person name="Brunel B."/>
        </authorList>
    </citation>
    <scope>NUCLEOTIDE SEQUENCE [LARGE SCALE GENOMIC DNA]</scope>
</reference>
<sequence>MNTLDRQTAPDQAARERMKASHDLDGDAVRLAHLYRGWASAFDQDQARVGYCGPLIVAELAGAVQTAYLAGQRNAIAILDAGCGTGLVGVELERLGFRLIDGFDLSEEMAEKARQTGVYRHARGYVDLNGQLSDYPSASYDLTVCCGVLTLGHVRPDGLRELARVTRPNGFVIASTRKSYAETTFFEDQVRCLQDEGVLLPAQCLSNGRYVAEEDAHYWVFRVPEKVSAPTDERP</sequence>
<dbReference type="Proteomes" id="UP000245698">
    <property type="component" value="Unassembled WGS sequence"/>
</dbReference>
<dbReference type="PANTHER" id="PTHR43464">
    <property type="entry name" value="METHYLTRANSFERASE"/>
    <property type="match status" value="1"/>
</dbReference>
<dbReference type="InterPro" id="IPR013216">
    <property type="entry name" value="Methyltransf_11"/>
</dbReference>
<evidence type="ECO:0000313" key="3">
    <source>
        <dbReference type="Proteomes" id="UP000245698"/>
    </source>
</evidence>
<dbReference type="AlphaFoldDB" id="A0A2P9AWW5"/>
<evidence type="ECO:0000313" key="2">
    <source>
        <dbReference type="EMBL" id="SJM35605.1"/>
    </source>
</evidence>
<feature type="domain" description="Methyltransferase type 11" evidence="1">
    <location>
        <begin position="79"/>
        <end position="173"/>
    </location>
</feature>
<dbReference type="EMBL" id="FUIG01000098">
    <property type="protein sequence ID" value="SJM35605.1"/>
    <property type="molecule type" value="Genomic_DNA"/>
</dbReference>
<keyword evidence="2" id="KW-0808">Transferase</keyword>
<proteinExistence type="predicted"/>
<name>A0A2P9AWW5_9HYPH</name>
<dbReference type="PANTHER" id="PTHR43464:SF23">
    <property type="entry name" value="JUVENILE HORMONE ACID O-METHYLTRANSFERASE"/>
    <property type="match status" value="1"/>
</dbReference>
<dbReference type="Gene3D" id="3.40.50.150">
    <property type="entry name" value="Vaccinia Virus protein VP39"/>
    <property type="match status" value="1"/>
</dbReference>
<evidence type="ECO:0000259" key="1">
    <source>
        <dbReference type="Pfam" id="PF08241"/>
    </source>
</evidence>
<dbReference type="Pfam" id="PF08241">
    <property type="entry name" value="Methyltransf_11"/>
    <property type="match status" value="1"/>
</dbReference>
<accession>A0A2P9AWW5</accession>
<dbReference type="CDD" id="cd02440">
    <property type="entry name" value="AdoMet_MTases"/>
    <property type="match status" value="1"/>
</dbReference>
<dbReference type="InterPro" id="IPR029063">
    <property type="entry name" value="SAM-dependent_MTases_sf"/>
</dbReference>
<dbReference type="SUPFAM" id="SSF53335">
    <property type="entry name" value="S-adenosyl-L-methionine-dependent methyltransferases"/>
    <property type="match status" value="1"/>
</dbReference>
<keyword evidence="3" id="KW-1185">Reference proteome</keyword>
<keyword evidence="2" id="KW-0489">Methyltransferase</keyword>
<dbReference type="GO" id="GO:0032259">
    <property type="term" value="P:methylation"/>
    <property type="evidence" value="ECO:0007669"/>
    <property type="project" value="UniProtKB-KW"/>
</dbReference>